<evidence type="ECO:0000313" key="3">
    <source>
        <dbReference type="EMBL" id="KAK4466957.1"/>
    </source>
</evidence>
<keyword evidence="2" id="KW-0812">Transmembrane</keyword>
<evidence type="ECO:0000256" key="2">
    <source>
        <dbReference type="SAM" id="Phobius"/>
    </source>
</evidence>
<feature type="compositionally biased region" description="Polar residues" evidence="1">
    <location>
        <begin position="1"/>
        <end position="21"/>
    </location>
</feature>
<protein>
    <submittedName>
        <fullName evidence="3">Uncharacterized protein</fullName>
    </submittedName>
</protein>
<reference evidence="3" key="1">
    <citation type="journal article" date="2023" name="Mol. Phylogenet. Evol.">
        <title>Genome-scale phylogeny and comparative genomics of the fungal order Sordariales.</title>
        <authorList>
            <person name="Hensen N."/>
            <person name="Bonometti L."/>
            <person name="Westerberg I."/>
            <person name="Brannstrom I.O."/>
            <person name="Guillou S."/>
            <person name="Cros-Aarteil S."/>
            <person name="Calhoun S."/>
            <person name="Haridas S."/>
            <person name="Kuo A."/>
            <person name="Mondo S."/>
            <person name="Pangilinan J."/>
            <person name="Riley R."/>
            <person name="LaButti K."/>
            <person name="Andreopoulos B."/>
            <person name="Lipzen A."/>
            <person name="Chen C."/>
            <person name="Yan M."/>
            <person name="Daum C."/>
            <person name="Ng V."/>
            <person name="Clum A."/>
            <person name="Steindorff A."/>
            <person name="Ohm R.A."/>
            <person name="Martin F."/>
            <person name="Silar P."/>
            <person name="Natvig D.O."/>
            <person name="Lalanne C."/>
            <person name="Gautier V."/>
            <person name="Ament-Velasquez S.L."/>
            <person name="Kruys A."/>
            <person name="Hutchinson M.I."/>
            <person name="Powell A.J."/>
            <person name="Barry K."/>
            <person name="Miller A.N."/>
            <person name="Grigoriev I.V."/>
            <person name="Debuchy R."/>
            <person name="Gladieux P."/>
            <person name="Hiltunen Thoren M."/>
            <person name="Johannesson H."/>
        </authorList>
    </citation>
    <scope>NUCLEOTIDE SEQUENCE</scope>
    <source>
        <strain evidence="3">PSN324</strain>
    </source>
</reference>
<feature type="region of interest" description="Disordered" evidence="1">
    <location>
        <begin position="1"/>
        <end position="22"/>
    </location>
</feature>
<name>A0AAV9I5U7_9PEZI</name>
<reference evidence="3" key="2">
    <citation type="submission" date="2023-06" db="EMBL/GenBank/DDBJ databases">
        <authorList>
            <consortium name="Lawrence Berkeley National Laboratory"/>
            <person name="Mondo S.J."/>
            <person name="Hensen N."/>
            <person name="Bonometti L."/>
            <person name="Westerberg I."/>
            <person name="Brannstrom I.O."/>
            <person name="Guillou S."/>
            <person name="Cros-Aarteil S."/>
            <person name="Calhoun S."/>
            <person name="Haridas S."/>
            <person name="Kuo A."/>
            <person name="Pangilinan J."/>
            <person name="Riley R."/>
            <person name="Labutti K."/>
            <person name="Andreopoulos B."/>
            <person name="Lipzen A."/>
            <person name="Chen C."/>
            <person name="Yanf M."/>
            <person name="Daum C."/>
            <person name="Ng V."/>
            <person name="Clum A."/>
            <person name="Steindorff A."/>
            <person name="Ohm R."/>
            <person name="Martin F."/>
            <person name="Silar P."/>
            <person name="Natvig D."/>
            <person name="Lalanne C."/>
            <person name="Gautier V."/>
            <person name="Ament-Velasquez S.L."/>
            <person name="Kruys A."/>
            <person name="Hutchinson M.I."/>
            <person name="Powell A.J."/>
            <person name="Barry K."/>
            <person name="Miller A.N."/>
            <person name="Grigoriev I.V."/>
            <person name="Debuchy R."/>
            <person name="Gladieux P."/>
            <person name="Thoren M.H."/>
            <person name="Johannesson H."/>
        </authorList>
    </citation>
    <scope>NUCLEOTIDE SEQUENCE</scope>
    <source>
        <strain evidence="3">PSN324</strain>
    </source>
</reference>
<dbReference type="Proteomes" id="UP001321749">
    <property type="component" value="Unassembled WGS sequence"/>
</dbReference>
<organism evidence="3 4">
    <name type="scientific">Cladorrhinum samala</name>
    <dbReference type="NCBI Taxonomy" id="585594"/>
    <lineage>
        <taxon>Eukaryota</taxon>
        <taxon>Fungi</taxon>
        <taxon>Dikarya</taxon>
        <taxon>Ascomycota</taxon>
        <taxon>Pezizomycotina</taxon>
        <taxon>Sordariomycetes</taxon>
        <taxon>Sordariomycetidae</taxon>
        <taxon>Sordariales</taxon>
        <taxon>Podosporaceae</taxon>
        <taxon>Cladorrhinum</taxon>
    </lineage>
</organism>
<feature type="transmembrane region" description="Helical" evidence="2">
    <location>
        <begin position="35"/>
        <end position="55"/>
    </location>
</feature>
<dbReference type="EMBL" id="MU864929">
    <property type="protein sequence ID" value="KAK4466957.1"/>
    <property type="molecule type" value="Genomic_DNA"/>
</dbReference>
<sequence length="155" mass="16863">MSGYPNSGDNSPHSNTAQDNLGGSGDITHITEAEIAVIVVTVVGLAAALVAVFYCRILRTRREMDMENKAKQRKAPGEDPIELRGQKRVSGGSCDTGLKTECSSPRELEANCDGKKPSLRHYIHWKNPVKETLPQSRPRDSLDGNPALPTSAYFV</sequence>
<evidence type="ECO:0000256" key="1">
    <source>
        <dbReference type="SAM" id="MobiDB-lite"/>
    </source>
</evidence>
<feature type="region of interest" description="Disordered" evidence="1">
    <location>
        <begin position="130"/>
        <end position="155"/>
    </location>
</feature>
<keyword evidence="2" id="KW-0472">Membrane</keyword>
<proteinExistence type="predicted"/>
<accession>A0AAV9I5U7</accession>
<keyword evidence="2" id="KW-1133">Transmembrane helix</keyword>
<gene>
    <name evidence="3" type="ORF">QBC42DRAFT_282019</name>
</gene>
<feature type="compositionally biased region" description="Basic and acidic residues" evidence="1">
    <location>
        <begin position="65"/>
        <end position="85"/>
    </location>
</feature>
<dbReference type="AlphaFoldDB" id="A0AAV9I5U7"/>
<comment type="caution">
    <text evidence="3">The sequence shown here is derived from an EMBL/GenBank/DDBJ whole genome shotgun (WGS) entry which is preliminary data.</text>
</comment>
<evidence type="ECO:0000313" key="4">
    <source>
        <dbReference type="Proteomes" id="UP001321749"/>
    </source>
</evidence>
<feature type="region of interest" description="Disordered" evidence="1">
    <location>
        <begin position="65"/>
        <end position="110"/>
    </location>
</feature>
<keyword evidence="4" id="KW-1185">Reference proteome</keyword>